<dbReference type="Proteomes" id="UP000787472">
    <property type="component" value="Unassembled WGS sequence"/>
</dbReference>
<dbReference type="InterPro" id="IPR005625">
    <property type="entry name" value="PepSY-ass_TM"/>
</dbReference>
<keyword evidence="3" id="KW-1185">Reference proteome</keyword>
<keyword evidence="1" id="KW-1133">Transmembrane helix</keyword>
<feature type="transmembrane region" description="Helical" evidence="1">
    <location>
        <begin position="141"/>
        <end position="161"/>
    </location>
</feature>
<dbReference type="PANTHER" id="PTHR34219:SF3">
    <property type="entry name" value="BLL7967 PROTEIN"/>
    <property type="match status" value="1"/>
</dbReference>
<comment type="caution">
    <text evidence="2">The sequence shown here is derived from an EMBL/GenBank/DDBJ whole genome shotgun (WGS) entry which is preliminary data.</text>
</comment>
<gene>
    <name evidence="2" type="ORF">G8770_12060</name>
</gene>
<evidence type="ECO:0000313" key="3">
    <source>
        <dbReference type="Proteomes" id="UP000787472"/>
    </source>
</evidence>
<dbReference type="EMBL" id="JAAONZ010000008">
    <property type="protein sequence ID" value="NHO66279.1"/>
    <property type="molecule type" value="Genomic_DNA"/>
</dbReference>
<evidence type="ECO:0000313" key="2">
    <source>
        <dbReference type="EMBL" id="NHO66279.1"/>
    </source>
</evidence>
<feature type="transmembrane region" description="Helical" evidence="1">
    <location>
        <begin position="341"/>
        <end position="361"/>
    </location>
</feature>
<keyword evidence="1" id="KW-0812">Transmembrane</keyword>
<feature type="transmembrane region" description="Helical" evidence="1">
    <location>
        <begin position="12"/>
        <end position="32"/>
    </location>
</feature>
<accession>A0A9E5MKB5</accession>
<feature type="transmembrane region" description="Helical" evidence="1">
    <location>
        <begin position="182"/>
        <end position="210"/>
    </location>
</feature>
<sequence length="371" mass="40541">MRRALFTLHKYAGLTVGLLLAVIGLTGSLLVFDHALDERLAPHTVAFEPVAQGAPLSRVLANAQAAVPGQPALQRINLQRGSHSPHVVRFAAPAGAAGPLEVSVSPADGTVLAVRTWGEYPMSWLYRLHYTLLSGDTGKTVVGLMGIALLLFAVSGLVIWWPRKGRWRNALTLRRNGNRFRFYFDLHKVVGVYLAPVLLVVAFSGVSLVFPRQVAALVGSIWPVEAASAVASAVTAFDGQEALPAPLGIDAATDLARQVFPQGKLTRIDLPKSDKGYYRFSFNLPEEPWRTYGASRLKLDQYTGEVLERRALGTLAPGSQFLLWQFPLHNGDVLGLPGRNLLLLTGLAPALLFGSGVYLWWRKRQLRSQKR</sequence>
<protein>
    <submittedName>
        <fullName evidence="2">PepSY domain-containing protein</fullName>
    </submittedName>
</protein>
<dbReference type="AlphaFoldDB" id="A0A9E5MKB5"/>
<dbReference type="RefSeq" id="WP_167186811.1">
    <property type="nucleotide sequence ID" value="NZ_JAAONZ010000008.1"/>
</dbReference>
<dbReference type="Pfam" id="PF03929">
    <property type="entry name" value="PepSY_TM"/>
    <property type="match status" value="1"/>
</dbReference>
<reference evidence="2" key="1">
    <citation type="submission" date="2020-03" db="EMBL/GenBank/DDBJ databases">
        <authorList>
            <person name="Guo F."/>
        </authorList>
    </citation>
    <scope>NUCLEOTIDE SEQUENCE</scope>
    <source>
        <strain evidence="2">JCM 30134</strain>
    </source>
</reference>
<dbReference type="PANTHER" id="PTHR34219">
    <property type="entry name" value="IRON-REGULATED INNER MEMBRANE PROTEIN-RELATED"/>
    <property type="match status" value="1"/>
</dbReference>
<organism evidence="2 3">
    <name type="scientific">Pseudomaricurvus hydrocarbonicus</name>
    <dbReference type="NCBI Taxonomy" id="1470433"/>
    <lineage>
        <taxon>Bacteria</taxon>
        <taxon>Pseudomonadati</taxon>
        <taxon>Pseudomonadota</taxon>
        <taxon>Gammaproteobacteria</taxon>
        <taxon>Cellvibrionales</taxon>
        <taxon>Cellvibrionaceae</taxon>
        <taxon>Pseudomaricurvus</taxon>
    </lineage>
</organism>
<keyword evidence="1" id="KW-0472">Membrane</keyword>
<evidence type="ECO:0000256" key="1">
    <source>
        <dbReference type="SAM" id="Phobius"/>
    </source>
</evidence>
<proteinExistence type="predicted"/>
<name>A0A9E5MKB5_9GAMM</name>